<protein>
    <submittedName>
        <fullName evidence="1">BrnA antitoxin family protein</fullName>
    </submittedName>
</protein>
<keyword evidence="2" id="KW-1185">Reference proteome</keyword>
<comment type="caution">
    <text evidence="1">The sequence shown here is derived from an EMBL/GenBank/DDBJ whole genome shotgun (WGS) entry which is preliminary data.</text>
</comment>
<dbReference type="Proteomes" id="UP000318590">
    <property type="component" value="Unassembled WGS sequence"/>
</dbReference>
<dbReference type="RefSeq" id="WP_142835879.1">
    <property type="nucleotide sequence ID" value="NZ_VFSV01000043.1"/>
</dbReference>
<dbReference type="OrthoDB" id="361944at2"/>
<dbReference type="InterPro" id="IPR025528">
    <property type="entry name" value="BrnA_antitoxin"/>
</dbReference>
<organism evidence="1 2">
    <name type="scientific">Palleronia caenipelagi</name>
    <dbReference type="NCBI Taxonomy" id="2489174"/>
    <lineage>
        <taxon>Bacteria</taxon>
        <taxon>Pseudomonadati</taxon>
        <taxon>Pseudomonadota</taxon>
        <taxon>Alphaproteobacteria</taxon>
        <taxon>Rhodobacterales</taxon>
        <taxon>Roseobacteraceae</taxon>
        <taxon>Palleronia</taxon>
    </lineage>
</organism>
<name>A0A547PMS6_9RHOB</name>
<evidence type="ECO:0000313" key="2">
    <source>
        <dbReference type="Proteomes" id="UP000318590"/>
    </source>
</evidence>
<evidence type="ECO:0000313" key="1">
    <source>
        <dbReference type="EMBL" id="TRD15450.1"/>
    </source>
</evidence>
<dbReference type="EMBL" id="VFSV01000043">
    <property type="protein sequence ID" value="TRD15450.1"/>
    <property type="molecule type" value="Genomic_DNA"/>
</dbReference>
<gene>
    <name evidence="1" type="ORF">FEV53_16425</name>
</gene>
<reference evidence="1 2" key="1">
    <citation type="submission" date="2019-06" db="EMBL/GenBank/DDBJ databases">
        <title>Paenimaribius caenipelagi gen. nov., sp. nov., isolated from a tidal flat.</title>
        <authorList>
            <person name="Yoon J.-H."/>
        </authorList>
    </citation>
    <scope>NUCLEOTIDE SEQUENCE [LARGE SCALE GENOMIC DNA]</scope>
    <source>
        <strain evidence="1 2">JBTF-M29</strain>
    </source>
</reference>
<proteinExistence type="predicted"/>
<accession>A0A547PMS6</accession>
<dbReference type="AlphaFoldDB" id="A0A547PMS6"/>
<sequence length="79" mass="8564">MVPAWSDPDDAPDLATEEWLGVFDAAPVIRGRPKSPSPKVATTLRLDPDIVAHFRASGPGWQTRINETLRRAAGLGEKS</sequence>
<dbReference type="Pfam" id="PF14384">
    <property type="entry name" value="BrnA_antitoxin"/>
    <property type="match status" value="1"/>
</dbReference>